<proteinExistence type="predicted"/>
<dbReference type="Proteomes" id="UP000007488">
    <property type="component" value="Chromosome"/>
</dbReference>
<dbReference type="RefSeq" id="WP_013624040.1">
    <property type="nucleotide sequence ID" value="NC_015172.1"/>
</dbReference>
<name>F0T1A5_SYNGF</name>
<dbReference type="STRING" id="645991.Sgly_0816"/>
<sequence>MEQKKNEFSEHMSFEFLELLRRKNPAWRLLASPQAPFAAAFLYQEFIAENRRLVAEQELISRLESFIDRLSQGRSERLFPRTGREYLDDWANDEHGWLRKFYPPGQDEPHFDVTSLAQKAIEWLLSLRQQTFIGTESRLITVFELLHQIVERSETDPGLRLAELERRKAEIEQEITRVQNGQVALLDETQIKERFWQAMTIAREILADFRAVEQNFRDLDRGMRETIATWDRGKGELLEAVFNEQDGISQSEQGKSFAAFWKFLMSSSSQEDFQETLDKVLRLSAVHDLGTGRNIRHIHHDWVNAGAHVQETVAALSQQLRRYVDENFLEEERRINQIVREIEGKAVAVRNNPPRQWEMAIDGVAPEISFPLDRPLFTPPRRPEIQDDAIDAGVEDVPAEALFSQIYVDKEKLKDRIGCLLQTQDRITLSRIIEHYPLELGLSELVIYLVIAGESPQAVFQPEEVEEVSWTDETGKRRVAKLARIIFQRA</sequence>
<dbReference type="InterPro" id="IPR021804">
    <property type="entry name" value="DUF3375"/>
</dbReference>
<organism evidence="1 2">
    <name type="scientific">Syntrophobotulus glycolicus (strain DSM 8271 / FlGlyR)</name>
    <dbReference type="NCBI Taxonomy" id="645991"/>
    <lineage>
        <taxon>Bacteria</taxon>
        <taxon>Bacillati</taxon>
        <taxon>Bacillota</taxon>
        <taxon>Clostridia</taxon>
        <taxon>Eubacteriales</taxon>
        <taxon>Desulfitobacteriaceae</taxon>
        <taxon>Syntrophobotulus</taxon>
    </lineage>
</organism>
<evidence type="ECO:0000313" key="1">
    <source>
        <dbReference type="EMBL" id="ADY55169.1"/>
    </source>
</evidence>
<protein>
    <recommendedName>
        <fullName evidence="3">DUF3375 domain-containing protein</fullName>
    </recommendedName>
</protein>
<dbReference type="HOGENOM" id="CLU_031117_0_0_9"/>
<keyword evidence="2" id="KW-1185">Reference proteome</keyword>
<evidence type="ECO:0008006" key="3">
    <source>
        <dbReference type="Google" id="ProtNLM"/>
    </source>
</evidence>
<dbReference type="eggNOG" id="COG4942">
    <property type="taxonomic scope" value="Bacteria"/>
</dbReference>
<dbReference type="EMBL" id="CP002547">
    <property type="protein sequence ID" value="ADY55169.1"/>
    <property type="molecule type" value="Genomic_DNA"/>
</dbReference>
<reference evidence="2" key="2">
    <citation type="submission" date="2011-02" db="EMBL/GenBank/DDBJ databases">
        <title>The complete genome of Syntrophobotulus glycolicus DSM 8271.</title>
        <authorList>
            <person name="Lucas S."/>
            <person name="Copeland A."/>
            <person name="Lapidus A."/>
            <person name="Bruce D."/>
            <person name="Goodwin L."/>
            <person name="Pitluck S."/>
            <person name="Kyrpides N."/>
            <person name="Mavromatis K."/>
            <person name="Pagani I."/>
            <person name="Ivanova N."/>
            <person name="Mikhailova N."/>
            <person name="Chertkov O."/>
            <person name="Held B."/>
            <person name="Detter J.C."/>
            <person name="Tapia R."/>
            <person name="Han C."/>
            <person name="Land M."/>
            <person name="Hauser L."/>
            <person name="Markowitz V."/>
            <person name="Cheng J.-F."/>
            <person name="Hugenholtz P."/>
            <person name="Woyke T."/>
            <person name="Wu D."/>
            <person name="Spring S."/>
            <person name="Schroeder M."/>
            <person name="Brambilla E."/>
            <person name="Klenk H.-P."/>
            <person name="Eisen J.A."/>
        </authorList>
    </citation>
    <scope>NUCLEOTIDE SEQUENCE [LARGE SCALE GENOMIC DNA]</scope>
    <source>
        <strain evidence="2">DSM 8271 / FlGlyR</strain>
    </source>
</reference>
<evidence type="ECO:0000313" key="2">
    <source>
        <dbReference type="Proteomes" id="UP000007488"/>
    </source>
</evidence>
<accession>F0T1A5</accession>
<dbReference type="OrthoDB" id="138803at2"/>
<dbReference type="KEGG" id="sgy:Sgly_0816"/>
<dbReference type="AlphaFoldDB" id="F0T1A5"/>
<reference evidence="1 2" key="1">
    <citation type="journal article" date="2011" name="Stand. Genomic Sci.">
        <title>Complete genome sequence of Syntrophobotulus glycolicus type strain (FlGlyR).</title>
        <authorList>
            <person name="Han C."/>
            <person name="Mwirichia R."/>
            <person name="Chertkov O."/>
            <person name="Held B."/>
            <person name="Lapidus A."/>
            <person name="Nolan M."/>
            <person name="Lucas S."/>
            <person name="Hammon N."/>
            <person name="Deshpande S."/>
            <person name="Cheng J.F."/>
            <person name="Tapia R."/>
            <person name="Goodwin L."/>
            <person name="Pitluck S."/>
            <person name="Huntemann M."/>
            <person name="Liolios K."/>
            <person name="Ivanova N."/>
            <person name="Pagani I."/>
            <person name="Mavromatis K."/>
            <person name="Ovchinikova G."/>
            <person name="Pati A."/>
            <person name="Chen A."/>
            <person name="Palaniappan K."/>
            <person name="Land M."/>
            <person name="Hauser L."/>
            <person name="Brambilla E.M."/>
            <person name="Rohde M."/>
            <person name="Spring S."/>
            <person name="Sikorski J."/>
            <person name="Goker M."/>
            <person name="Woyke T."/>
            <person name="Bristow J."/>
            <person name="Eisen J.A."/>
            <person name="Markowitz V."/>
            <person name="Hugenholtz P."/>
            <person name="Kyrpides N.C."/>
            <person name="Klenk H.P."/>
            <person name="Detter J.C."/>
        </authorList>
    </citation>
    <scope>NUCLEOTIDE SEQUENCE [LARGE SCALE GENOMIC DNA]</scope>
    <source>
        <strain evidence="2">DSM 8271 / FlGlyR</strain>
    </source>
</reference>
<gene>
    <name evidence="1" type="ordered locus">Sgly_0816</name>
</gene>
<dbReference type="Pfam" id="PF11855">
    <property type="entry name" value="DUF3375"/>
    <property type="match status" value="1"/>
</dbReference>